<dbReference type="Proteomes" id="UP000235145">
    <property type="component" value="Unassembled WGS sequence"/>
</dbReference>
<gene>
    <name evidence="2" type="ORF">LSAT_V11C500270820</name>
</gene>
<evidence type="ECO:0000313" key="3">
    <source>
        <dbReference type="Proteomes" id="UP000235145"/>
    </source>
</evidence>
<proteinExistence type="predicted"/>
<dbReference type="AlphaFoldDB" id="A0A9R1VA79"/>
<dbReference type="EMBL" id="NBSK02000005">
    <property type="protein sequence ID" value="KAJ0203287.1"/>
    <property type="molecule type" value="Genomic_DNA"/>
</dbReference>
<feature type="domain" description="Myb/SANT-like" evidence="1">
    <location>
        <begin position="27"/>
        <end position="89"/>
    </location>
</feature>
<accession>A0A9R1VA79</accession>
<name>A0A9R1VA79_LACSA</name>
<reference evidence="2 3" key="1">
    <citation type="journal article" date="2017" name="Nat. Commun.">
        <title>Genome assembly with in vitro proximity ligation data and whole-genome triplication in lettuce.</title>
        <authorList>
            <person name="Reyes-Chin-Wo S."/>
            <person name="Wang Z."/>
            <person name="Yang X."/>
            <person name="Kozik A."/>
            <person name="Arikit S."/>
            <person name="Song C."/>
            <person name="Xia L."/>
            <person name="Froenicke L."/>
            <person name="Lavelle D.O."/>
            <person name="Truco M.J."/>
            <person name="Xia R."/>
            <person name="Zhu S."/>
            <person name="Xu C."/>
            <person name="Xu H."/>
            <person name="Xu X."/>
            <person name="Cox K."/>
            <person name="Korf I."/>
            <person name="Meyers B.C."/>
            <person name="Michelmore R.W."/>
        </authorList>
    </citation>
    <scope>NUCLEOTIDE SEQUENCE [LARGE SCALE GENOMIC DNA]</scope>
    <source>
        <strain evidence="3">cv. Salinas</strain>
        <tissue evidence="2">Seedlings</tissue>
    </source>
</reference>
<dbReference type="PANTHER" id="PTHR31704">
    <property type="entry name" value="MYB/SANT-LIKE DNA-BINDING DOMAIN PROTEIN-RELATED"/>
    <property type="match status" value="1"/>
</dbReference>
<dbReference type="Pfam" id="PF12776">
    <property type="entry name" value="Myb_DNA-bind_3"/>
    <property type="match status" value="1"/>
</dbReference>
<dbReference type="PANTHER" id="PTHR31704:SF37">
    <property type="entry name" value="HEAT SHOCK PROTEIN"/>
    <property type="match status" value="1"/>
</dbReference>
<comment type="caution">
    <text evidence="2">The sequence shown here is derived from an EMBL/GenBank/DDBJ whole genome shotgun (WGS) entry which is preliminary data.</text>
</comment>
<sequence>MDTVNVHDVDIDTPKVKVTNMFHWDPHTFKAVCQNICKRLLERTGKELDKNQMKNKWDIMRKEFKYYDRLTRLETGISIDPTRNIISAS</sequence>
<evidence type="ECO:0000313" key="2">
    <source>
        <dbReference type="EMBL" id="KAJ0203287.1"/>
    </source>
</evidence>
<evidence type="ECO:0000259" key="1">
    <source>
        <dbReference type="Pfam" id="PF12776"/>
    </source>
</evidence>
<keyword evidence="3" id="KW-1185">Reference proteome</keyword>
<organism evidence="2 3">
    <name type="scientific">Lactuca sativa</name>
    <name type="common">Garden lettuce</name>
    <dbReference type="NCBI Taxonomy" id="4236"/>
    <lineage>
        <taxon>Eukaryota</taxon>
        <taxon>Viridiplantae</taxon>
        <taxon>Streptophyta</taxon>
        <taxon>Embryophyta</taxon>
        <taxon>Tracheophyta</taxon>
        <taxon>Spermatophyta</taxon>
        <taxon>Magnoliopsida</taxon>
        <taxon>eudicotyledons</taxon>
        <taxon>Gunneridae</taxon>
        <taxon>Pentapetalae</taxon>
        <taxon>asterids</taxon>
        <taxon>campanulids</taxon>
        <taxon>Asterales</taxon>
        <taxon>Asteraceae</taxon>
        <taxon>Cichorioideae</taxon>
        <taxon>Cichorieae</taxon>
        <taxon>Lactucinae</taxon>
        <taxon>Lactuca</taxon>
    </lineage>
</organism>
<protein>
    <recommendedName>
        <fullName evidence="1">Myb/SANT-like domain-containing protein</fullName>
    </recommendedName>
</protein>
<dbReference type="InterPro" id="IPR024752">
    <property type="entry name" value="Myb/SANT-like_dom"/>
</dbReference>